<organism evidence="1 2">
    <name type="scientific">Anaerosolibacter carboniphilus</name>
    <dbReference type="NCBI Taxonomy" id="1417629"/>
    <lineage>
        <taxon>Bacteria</taxon>
        <taxon>Bacillati</taxon>
        <taxon>Bacillota</taxon>
        <taxon>Clostridia</taxon>
        <taxon>Peptostreptococcales</taxon>
        <taxon>Thermotaleaceae</taxon>
        <taxon>Anaerosolibacter</taxon>
    </lineage>
</organism>
<sequence length="173" mass="19971">MINHCTLNLNAIETMNFFWSSIASKEKLSEKFILDIAILEPFQNTYNDEFTQESVRRCLSALSNKEPFSGNKVENRFYSRNLMILEYIDSLDEKITAFKGIRINDILHFIGDLNSTNDINSLEIIVVPSPFDTVQCQDNKIILNFFKFHLIDGELKADDLTIPEIIKEALSNR</sequence>
<evidence type="ECO:0000313" key="1">
    <source>
        <dbReference type="EMBL" id="MBB6215652.1"/>
    </source>
</evidence>
<keyword evidence="2" id="KW-1185">Reference proteome</keyword>
<dbReference type="EMBL" id="JACHEN010000009">
    <property type="protein sequence ID" value="MBB6215652.1"/>
    <property type="molecule type" value="Genomic_DNA"/>
</dbReference>
<protein>
    <submittedName>
        <fullName evidence="1">Uncharacterized protein</fullName>
    </submittedName>
</protein>
<accession>A0A841KXJ3</accession>
<name>A0A841KXJ3_9FIRM</name>
<reference evidence="1 2" key="1">
    <citation type="submission" date="2020-08" db="EMBL/GenBank/DDBJ databases">
        <title>Genomic Encyclopedia of Type Strains, Phase IV (KMG-IV): sequencing the most valuable type-strain genomes for metagenomic binning, comparative biology and taxonomic classification.</title>
        <authorList>
            <person name="Goeker M."/>
        </authorList>
    </citation>
    <scope>NUCLEOTIDE SEQUENCE [LARGE SCALE GENOMIC DNA]</scope>
    <source>
        <strain evidence="1 2">DSM 103526</strain>
    </source>
</reference>
<comment type="caution">
    <text evidence="1">The sequence shown here is derived from an EMBL/GenBank/DDBJ whole genome shotgun (WGS) entry which is preliminary data.</text>
</comment>
<dbReference type="Proteomes" id="UP000579281">
    <property type="component" value="Unassembled WGS sequence"/>
</dbReference>
<proteinExistence type="predicted"/>
<gene>
    <name evidence="1" type="ORF">HNQ80_001741</name>
</gene>
<dbReference type="AlphaFoldDB" id="A0A841KXJ3"/>
<dbReference type="RefSeq" id="WP_184310133.1">
    <property type="nucleotide sequence ID" value="NZ_JACHEN010000009.1"/>
</dbReference>
<evidence type="ECO:0000313" key="2">
    <source>
        <dbReference type="Proteomes" id="UP000579281"/>
    </source>
</evidence>